<keyword evidence="1" id="KW-0805">Transcription regulation</keyword>
<dbReference type="PRINTS" id="PR00038">
    <property type="entry name" value="HTHLUXR"/>
</dbReference>
<protein>
    <recommendedName>
        <fullName evidence="4">HTH luxR-type domain-containing protein</fullName>
    </recommendedName>
</protein>
<dbReference type="GO" id="GO:0003677">
    <property type="term" value="F:DNA binding"/>
    <property type="evidence" value="ECO:0007669"/>
    <property type="project" value="UniProtKB-KW"/>
</dbReference>
<dbReference type="SUPFAM" id="SSF46894">
    <property type="entry name" value="C-terminal effector domain of the bipartite response regulators"/>
    <property type="match status" value="1"/>
</dbReference>
<dbReference type="InterPro" id="IPR016032">
    <property type="entry name" value="Sig_transdc_resp-reg_C-effctor"/>
</dbReference>
<dbReference type="Pfam" id="PF00196">
    <property type="entry name" value="GerE"/>
    <property type="match status" value="1"/>
</dbReference>
<name>A0A9E5JT95_9GAMM</name>
<evidence type="ECO:0000256" key="3">
    <source>
        <dbReference type="ARBA" id="ARBA00023163"/>
    </source>
</evidence>
<dbReference type="Gene3D" id="1.10.10.10">
    <property type="entry name" value="Winged helix-like DNA-binding domain superfamily/Winged helix DNA-binding domain"/>
    <property type="match status" value="1"/>
</dbReference>
<evidence type="ECO:0000313" key="5">
    <source>
        <dbReference type="EMBL" id="NHO65158.1"/>
    </source>
</evidence>
<dbReference type="RefSeq" id="WP_167183412.1">
    <property type="nucleotide sequence ID" value="NZ_JAAONZ010000003.1"/>
</dbReference>
<evidence type="ECO:0000259" key="4">
    <source>
        <dbReference type="PROSITE" id="PS50043"/>
    </source>
</evidence>
<keyword evidence="2" id="KW-0238">DNA-binding</keyword>
<dbReference type="PROSITE" id="PS50043">
    <property type="entry name" value="HTH_LUXR_2"/>
    <property type="match status" value="1"/>
</dbReference>
<dbReference type="GO" id="GO:0006355">
    <property type="term" value="P:regulation of DNA-templated transcription"/>
    <property type="evidence" value="ECO:0007669"/>
    <property type="project" value="InterPro"/>
</dbReference>
<gene>
    <name evidence="5" type="ORF">G8770_06335</name>
</gene>
<accession>A0A9E5JT95</accession>
<dbReference type="SMART" id="SM00421">
    <property type="entry name" value="HTH_LUXR"/>
    <property type="match status" value="1"/>
</dbReference>
<dbReference type="InterPro" id="IPR000792">
    <property type="entry name" value="Tscrpt_reg_LuxR_C"/>
</dbReference>
<feature type="domain" description="HTH luxR-type" evidence="4">
    <location>
        <begin position="192"/>
        <end position="257"/>
    </location>
</feature>
<dbReference type="EMBL" id="JAAONZ010000003">
    <property type="protein sequence ID" value="NHO65158.1"/>
    <property type="molecule type" value="Genomic_DNA"/>
</dbReference>
<proteinExistence type="predicted"/>
<dbReference type="PANTHER" id="PTHR44688">
    <property type="entry name" value="DNA-BINDING TRANSCRIPTIONAL ACTIVATOR DEVR_DOSR"/>
    <property type="match status" value="1"/>
</dbReference>
<evidence type="ECO:0000256" key="1">
    <source>
        <dbReference type="ARBA" id="ARBA00023015"/>
    </source>
</evidence>
<dbReference type="InterPro" id="IPR036388">
    <property type="entry name" value="WH-like_DNA-bd_sf"/>
</dbReference>
<dbReference type="Proteomes" id="UP000787472">
    <property type="component" value="Unassembled WGS sequence"/>
</dbReference>
<dbReference type="PANTHER" id="PTHR44688:SF16">
    <property type="entry name" value="DNA-BINDING TRANSCRIPTIONAL ACTIVATOR DEVR_DOSR"/>
    <property type="match status" value="1"/>
</dbReference>
<dbReference type="CDD" id="cd06170">
    <property type="entry name" value="LuxR_C_like"/>
    <property type="match status" value="1"/>
</dbReference>
<dbReference type="AlphaFoldDB" id="A0A9E5JT95"/>
<evidence type="ECO:0000256" key="2">
    <source>
        <dbReference type="ARBA" id="ARBA00023125"/>
    </source>
</evidence>
<keyword evidence="6" id="KW-1185">Reference proteome</keyword>
<keyword evidence="3" id="KW-0804">Transcription</keyword>
<organism evidence="5 6">
    <name type="scientific">Pseudomaricurvus hydrocarbonicus</name>
    <dbReference type="NCBI Taxonomy" id="1470433"/>
    <lineage>
        <taxon>Bacteria</taxon>
        <taxon>Pseudomonadati</taxon>
        <taxon>Pseudomonadota</taxon>
        <taxon>Gammaproteobacteria</taxon>
        <taxon>Cellvibrionales</taxon>
        <taxon>Cellvibrionaceae</taxon>
        <taxon>Pseudomaricurvus</taxon>
    </lineage>
</organism>
<evidence type="ECO:0000313" key="6">
    <source>
        <dbReference type="Proteomes" id="UP000787472"/>
    </source>
</evidence>
<comment type="caution">
    <text evidence="5">The sequence shown here is derived from an EMBL/GenBank/DDBJ whole genome shotgun (WGS) entry which is preliminary data.</text>
</comment>
<sequence>MSDINRPEWYCSLVNLRKTIGTPDFYRAFFATVEQVVSFDYSGVFVYSDDHVDCVHLQGNSDNYHKFVDLYLDGLYLLDPHYSMLAKGASNGLYRFQDIAPDCYHQTEYYQRFVKPVGITDEFDFIIKIDDCYYDLYIDKLTGVFNADETHVLETITPILLDFVEEHGLRQVESNTQAVSVSKSKSYSSIFDSLGTSLLTQREQDVFQCILHGHSSKSTANKLNIALGTVKIHRRNIYNKLDISTQSELFSLCIQSLAIPQVSGASDPLAALRESYTSPVSD</sequence>
<reference evidence="5" key="1">
    <citation type="submission" date="2020-03" db="EMBL/GenBank/DDBJ databases">
        <authorList>
            <person name="Guo F."/>
        </authorList>
    </citation>
    <scope>NUCLEOTIDE SEQUENCE</scope>
    <source>
        <strain evidence="5">JCM 30134</strain>
    </source>
</reference>